<comment type="caution">
    <text evidence="1">The sequence shown here is derived from an EMBL/GenBank/DDBJ whole genome shotgun (WGS) entry which is preliminary data.</text>
</comment>
<evidence type="ECO:0000313" key="1">
    <source>
        <dbReference type="EMBL" id="KAI4859585.1"/>
    </source>
</evidence>
<accession>A0ACB9YJL1</accession>
<dbReference type="EMBL" id="MU393625">
    <property type="protein sequence ID" value="KAI4859585.1"/>
    <property type="molecule type" value="Genomic_DNA"/>
</dbReference>
<proteinExistence type="predicted"/>
<gene>
    <name evidence="1" type="ORF">F4820DRAFT_453755</name>
</gene>
<dbReference type="Proteomes" id="UP001497700">
    <property type="component" value="Unassembled WGS sequence"/>
</dbReference>
<name>A0ACB9YJL1_9PEZI</name>
<keyword evidence="2" id="KW-1185">Reference proteome</keyword>
<organism evidence="1 2">
    <name type="scientific">Hypoxylon rubiginosum</name>
    <dbReference type="NCBI Taxonomy" id="110542"/>
    <lineage>
        <taxon>Eukaryota</taxon>
        <taxon>Fungi</taxon>
        <taxon>Dikarya</taxon>
        <taxon>Ascomycota</taxon>
        <taxon>Pezizomycotina</taxon>
        <taxon>Sordariomycetes</taxon>
        <taxon>Xylariomycetidae</taxon>
        <taxon>Xylariales</taxon>
        <taxon>Hypoxylaceae</taxon>
        <taxon>Hypoxylon</taxon>
    </lineage>
</organism>
<sequence length="1449" mass="166284">MPPMTEVYPTIAQCAIVATAFKILLFPAYKSTDFEVHRNWLAITNSLPLWEWYYEKTSEWTLDYPPFFAYFEWILSQVAKLVDPAMLRIHHLEYDSWQTVYFQRFTVIVTELMLIYALQLFVDSSHGATKRTAQAAAISIFLSPGLLIIDHIHFQYNGAMYGILILSLVLARQKSGILASGFVFAVLLCMKHIYLYLAPAYFVYLLRTYCLSPKSVFRIQFLNCVKLASGIIGIFGVAFGPFAIKGQIPQILSMLFPFSRGLCHAYWAPNVWAIYSFIDRVMIFVAPRLGLPVKMEAVNSVTRGLVGDTAFAVLPEITPRVCFALTLLFQVIPLVRLFVRPNWDAFIGAVTLCGYSSFLFGWHVHEKAILLVIIPFSLIALKDRRHLGAFRPLAVSGHVSLFPLLFTPAEFPIKTVYTIFWLILFLMVFDRMAPASRGPRFFLFDRFTNLYITVLFKRKPVQFLQTPVVDDESTEVWHIPQTGEIFVTYEQYLNRMDFYNQPRFICQITGHSGLTFFDALKSELAGAQEVDQAFPEPLKGPILRRIQCRIIPRIDVLVDKIYDEFKSDYYPGETVTIIRKKDGERVTGVVRDKTRIGSKILPDGSNTTAYSRYVTTYRIDGRDEEIAVDSDQIFRDRKIFTKSILRSFIKKTVYREAWNGAPWLVRPEISARYHIDTRVPPHLRRDSKEQERKQKKTPHATNGTHEMNGAENLQNFGPARLPELKPAYKTHKAIKTHHGQSPHNSQDMHNNAGMFMGDSQGPLPPMPGDHPYHFPVQMQYNMAPPPVIPQSQPEPPPPPPPPKYPIEDLQLEPRDDYVRPALKFLCSDPPEGVVDSGAQNDKILMKSIGPLLETWDTLNVYCEVYKLDSFTFDDFIQALEVAREDTPCQLFTEIHCALLKQIVSSEEDGGKLLIDLPALDEDSSEDEEEQSVAPTPEPEPKPTGRATRSSLAKLEAERIKAEAAAAEKTPEPGIKHRAPEALSDFNWIDQLKKREFQEGGWELIIVGLLHQLSKKPRHTEACEELLGYLAPADIEPSQETVRRQYSNLDLNLRVSILQILCMLTVETKAFRGYMDECAETMTSYRKEKIDWQRQRKQTIEELKTLQDQRKILLPENMPPSPPAEEAEPKKANGDVKMTNTDDSAEEPSEEVGDSDEDVHQRRFTRRGGNRAAERQRKREEEERKKEAELAAKMPKQSKQFVKLLKEIQKKEAHIKKCEEEIATIDNDLREADCARTRTLGKDRFWNRYYWFERNGMPYAGLPTSSTSEVGYANACIWVQGPDDMEREGYIDMAPEFQDEYKAKFKMTVPQRKKMEEGRTSVFNARQWGYYSEPAELDSLLNWLDPRGLNELKLRKEILNFKDKIVTHMEQRLQYLGSADAEEEKEQSKDKEEPKRMSTRTKMQATPEPTPFHCLNWTNNTAWEELGHLHSEPPPPPKTKGRKGGKKGRN</sequence>
<reference evidence="1 2" key="1">
    <citation type="journal article" date="2022" name="New Phytol.">
        <title>Ecological generalism drives hyperdiversity of secondary metabolite gene clusters in xylarialean endophytes.</title>
        <authorList>
            <person name="Franco M.E.E."/>
            <person name="Wisecaver J.H."/>
            <person name="Arnold A.E."/>
            <person name="Ju Y.M."/>
            <person name="Slot J.C."/>
            <person name="Ahrendt S."/>
            <person name="Moore L.P."/>
            <person name="Eastman K.E."/>
            <person name="Scott K."/>
            <person name="Konkel Z."/>
            <person name="Mondo S.J."/>
            <person name="Kuo A."/>
            <person name="Hayes R.D."/>
            <person name="Haridas S."/>
            <person name="Andreopoulos B."/>
            <person name="Riley R."/>
            <person name="LaButti K."/>
            <person name="Pangilinan J."/>
            <person name="Lipzen A."/>
            <person name="Amirebrahimi M."/>
            <person name="Yan J."/>
            <person name="Adam C."/>
            <person name="Keymanesh K."/>
            <person name="Ng V."/>
            <person name="Louie K."/>
            <person name="Northen T."/>
            <person name="Drula E."/>
            <person name="Henrissat B."/>
            <person name="Hsieh H.M."/>
            <person name="Youens-Clark K."/>
            <person name="Lutzoni F."/>
            <person name="Miadlikowska J."/>
            <person name="Eastwood D.C."/>
            <person name="Hamelin R.C."/>
            <person name="Grigoriev I.V."/>
            <person name="U'Ren J.M."/>
        </authorList>
    </citation>
    <scope>NUCLEOTIDE SEQUENCE [LARGE SCALE GENOMIC DNA]</scope>
    <source>
        <strain evidence="1 2">CBS 119005</strain>
    </source>
</reference>
<protein>
    <submittedName>
        <fullName evidence="1">ALG6, ALG8 glycosyltransferase family-domain-containing protein</fullName>
    </submittedName>
</protein>
<evidence type="ECO:0000313" key="2">
    <source>
        <dbReference type="Proteomes" id="UP001497700"/>
    </source>
</evidence>